<name>A0A238VPI4_9FLAO</name>
<keyword evidence="1" id="KW-0472">Membrane</keyword>
<reference evidence="2 3" key="1">
    <citation type="submission" date="2017-06" db="EMBL/GenBank/DDBJ databases">
        <authorList>
            <person name="Kim H.J."/>
            <person name="Triplett B.A."/>
        </authorList>
    </citation>
    <scope>NUCLEOTIDE SEQUENCE [LARGE SCALE GENOMIC DNA]</scope>
    <source>
        <strain evidence="2 3">DSM 25597</strain>
    </source>
</reference>
<organism evidence="2 3">
    <name type="scientific">Dokdonia pacifica</name>
    <dbReference type="NCBI Taxonomy" id="1627892"/>
    <lineage>
        <taxon>Bacteria</taxon>
        <taxon>Pseudomonadati</taxon>
        <taxon>Bacteroidota</taxon>
        <taxon>Flavobacteriia</taxon>
        <taxon>Flavobacteriales</taxon>
        <taxon>Flavobacteriaceae</taxon>
        <taxon>Dokdonia</taxon>
    </lineage>
</organism>
<dbReference type="AlphaFoldDB" id="A0A238VPI4"/>
<accession>A0A238VPI4</accession>
<proteinExistence type="predicted"/>
<keyword evidence="1" id="KW-1133">Transmembrane helix</keyword>
<evidence type="ECO:0000256" key="1">
    <source>
        <dbReference type="SAM" id="Phobius"/>
    </source>
</evidence>
<protein>
    <submittedName>
        <fullName evidence="2">Uncharacterized protein</fullName>
    </submittedName>
</protein>
<dbReference type="RefSeq" id="WP_089369533.1">
    <property type="nucleotide sequence ID" value="NZ_BMEP01000002.1"/>
</dbReference>
<sequence>MRTTKYILVTIGVLGMMSSIYLAVIHNEVTTNIASFIASLSLVYLGIYKVVDPKTTACPVEEEKTKDFF</sequence>
<gene>
    <name evidence="2" type="ORF">SAMN06265376_101162</name>
</gene>
<feature type="transmembrane region" description="Helical" evidence="1">
    <location>
        <begin position="32"/>
        <end position="51"/>
    </location>
</feature>
<keyword evidence="3" id="KW-1185">Reference proteome</keyword>
<evidence type="ECO:0000313" key="2">
    <source>
        <dbReference type="EMBL" id="SNR36270.1"/>
    </source>
</evidence>
<dbReference type="EMBL" id="FZNY01000001">
    <property type="protein sequence ID" value="SNR36270.1"/>
    <property type="molecule type" value="Genomic_DNA"/>
</dbReference>
<keyword evidence="1" id="KW-0812">Transmembrane</keyword>
<feature type="transmembrane region" description="Helical" evidence="1">
    <location>
        <begin position="7"/>
        <end position="26"/>
    </location>
</feature>
<evidence type="ECO:0000313" key="3">
    <source>
        <dbReference type="Proteomes" id="UP000198379"/>
    </source>
</evidence>
<dbReference type="Proteomes" id="UP000198379">
    <property type="component" value="Unassembled WGS sequence"/>
</dbReference>